<dbReference type="PANTHER" id="PTHR34293:SF1">
    <property type="entry name" value="HTH-TYPE TRANSCRIPTIONAL REGULATOR TRMBL2"/>
    <property type="match status" value="1"/>
</dbReference>
<comment type="caution">
    <text evidence="2">The sequence shown here is derived from an EMBL/GenBank/DDBJ whole genome shotgun (WGS) entry which is preliminary data.</text>
</comment>
<dbReference type="SMART" id="SM00421">
    <property type="entry name" value="HTH_LUXR"/>
    <property type="match status" value="1"/>
</dbReference>
<protein>
    <submittedName>
        <fullName evidence="2">Helix-turn-helix transcriptional regulator</fullName>
    </submittedName>
</protein>
<evidence type="ECO:0000313" key="2">
    <source>
        <dbReference type="EMBL" id="MBR7834737.1"/>
    </source>
</evidence>
<dbReference type="GO" id="GO:0003677">
    <property type="term" value="F:DNA binding"/>
    <property type="evidence" value="ECO:0007669"/>
    <property type="project" value="InterPro"/>
</dbReference>
<dbReference type="InterPro" id="IPR051797">
    <property type="entry name" value="TrmB-like"/>
</dbReference>
<dbReference type="Gene3D" id="1.10.10.10">
    <property type="entry name" value="Winged helix-like DNA-binding domain superfamily/Winged helix DNA-binding domain"/>
    <property type="match status" value="1"/>
</dbReference>
<dbReference type="PRINTS" id="PR00038">
    <property type="entry name" value="HTHLUXR"/>
</dbReference>
<evidence type="ECO:0000313" key="3">
    <source>
        <dbReference type="Proteomes" id="UP000675781"/>
    </source>
</evidence>
<dbReference type="EMBL" id="JAGSOG010000068">
    <property type="protein sequence ID" value="MBR7834737.1"/>
    <property type="molecule type" value="Genomic_DNA"/>
</dbReference>
<dbReference type="SUPFAM" id="SSF46894">
    <property type="entry name" value="C-terminal effector domain of the bipartite response regulators"/>
    <property type="match status" value="1"/>
</dbReference>
<dbReference type="Proteomes" id="UP000675781">
    <property type="component" value="Unassembled WGS sequence"/>
</dbReference>
<keyword evidence="3" id="KW-1185">Reference proteome</keyword>
<dbReference type="RefSeq" id="WP_212529255.1">
    <property type="nucleotide sequence ID" value="NZ_JAGSOG010000068.1"/>
</dbReference>
<name>A0A941EN43_9ACTN</name>
<dbReference type="AlphaFoldDB" id="A0A941EN43"/>
<feature type="domain" description="HTH luxR-type" evidence="1">
    <location>
        <begin position="236"/>
        <end position="301"/>
    </location>
</feature>
<dbReference type="InterPro" id="IPR036388">
    <property type="entry name" value="WH-like_DNA-bd_sf"/>
</dbReference>
<reference evidence="2" key="1">
    <citation type="submission" date="2021-04" db="EMBL/GenBank/DDBJ databases">
        <title>Genome based classification of Actinospica acidithermotolerans sp. nov., an actinobacterium isolated from an Indonesian hot spring.</title>
        <authorList>
            <person name="Kusuma A.B."/>
            <person name="Putra K.E."/>
            <person name="Nafisah S."/>
            <person name="Loh J."/>
            <person name="Nouioui I."/>
            <person name="Goodfellow M."/>
        </authorList>
    </citation>
    <scope>NUCLEOTIDE SEQUENCE</scope>
    <source>
        <strain evidence="2">CSCA 57</strain>
    </source>
</reference>
<dbReference type="InterPro" id="IPR000792">
    <property type="entry name" value="Tscrpt_reg_LuxR_C"/>
</dbReference>
<dbReference type="PANTHER" id="PTHR34293">
    <property type="entry name" value="HTH-TYPE TRANSCRIPTIONAL REGULATOR TRMBL2"/>
    <property type="match status" value="1"/>
</dbReference>
<dbReference type="Pfam" id="PF00196">
    <property type="entry name" value="GerE"/>
    <property type="match status" value="1"/>
</dbReference>
<sequence length="303" mass="32503">MSELAAMLALPETAIGAALDALLDAGLLRESREHVGQLRAVDPEVGLELLLRRQEADLAREQQELAMRREAAARAVAELAALRPKDGKDTTRQLVGVDAIQAQIEILAKNVATEIHTVTAGAALSAEMLEAARPMDEDVLVRGVAVHVLYQSSVRNDPATHAHARWLTDLGGQVRTAPLLPPPMLVYDRSAAIVLIDPAERGRGALCTREPGMVGYLLALFQKTWDSAVPLGADVSEDPSTGLSPSERELLKLLAGGMTDERAAARLGVSHSTVRRQMGALMERLGATSRFEAGLRAAQRGWI</sequence>
<dbReference type="CDD" id="cd06170">
    <property type="entry name" value="LuxR_C_like"/>
    <property type="match status" value="1"/>
</dbReference>
<accession>A0A941EN43</accession>
<organism evidence="2 3">
    <name type="scientific">Actinospica durhamensis</name>
    <dbReference type="NCBI Taxonomy" id="1508375"/>
    <lineage>
        <taxon>Bacteria</taxon>
        <taxon>Bacillati</taxon>
        <taxon>Actinomycetota</taxon>
        <taxon>Actinomycetes</taxon>
        <taxon>Catenulisporales</taxon>
        <taxon>Actinospicaceae</taxon>
        <taxon>Actinospica</taxon>
    </lineage>
</organism>
<dbReference type="PROSITE" id="PS50043">
    <property type="entry name" value="HTH_LUXR_2"/>
    <property type="match status" value="1"/>
</dbReference>
<gene>
    <name evidence="2" type="ORF">KDL01_15790</name>
</gene>
<proteinExistence type="predicted"/>
<dbReference type="InterPro" id="IPR016032">
    <property type="entry name" value="Sig_transdc_resp-reg_C-effctor"/>
</dbReference>
<dbReference type="GO" id="GO:0006355">
    <property type="term" value="P:regulation of DNA-templated transcription"/>
    <property type="evidence" value="ECO:0007669"/>
    <property type="project" value="InterPro"/>
</dbReference>
<evidence type="ECO:0000259" key="1">
    <source>
        <dbReference type="PROSITE" id="PS50043"/>
    </source>
</evidence>